<name>A0ABQ3XXL6_9ACTN</name>
<comment type="caution">
    <text evidence="2">The sequence shown here is derived from an EMBL/GenBank/DDBJ whole genome shotgun (WGS) entry which is preliminary data.</text>
</comment>
<dbReference type="EMBL" id="BOMI01000016">
    <property type="protein sequence ID" value="GID72482.1"/>
    <property type="molecule type" value="Genomic_DNA"/>
</dbReference>
<keyword evidence="3" id="KW-1185">Reference proteome</keyword>
<gene>
    <name evidence="2" type="ORF">Ade02nite_11230</name>
</gene>
<dbReference type="InterPro" id="IPR001845">
    <property type="entry name" value="HTH_ArsR_DNA-bd_dom"/>
</dbReference>
<dbReference type="Gene3D" id="3.30.460.10">
    <property type="entry name" value="Beta Polymerase, domain 2"/>
    <property type="match status" value="1"/>
</dbReference>
<dbReference type="CDD" id="cd00090">
    <property type="entry name" value="HTH_ARSR"/>
    <property type="match status" value="1"/>
</dbReference>
<dbReference type="InterPro" id="IPR036388">
    <property type="entry name" value="WH-like_DNA-bd_sf"/>
</dbReference>
<evidence type="ECO:0000259" key="1">
    <source>
        <dbReference type="SMART" id="SM00418"/>
    </source>
</evidence>
<dbReference type="SMART" id="SM00418">
    <property type="entry name" value="HTH_ARSR"/>
    <property type="match status" value="1"/>
</dbReference>
<dbReference type="InterPro" id="IPR011991">
    <property type="entry name" value="ArsR-like_HTH"/>
</dbReference>
<reference evidence="2 3" key="1">
    <citation type="submission" date="2021-01" db="EMBL/GenBank/DDBJ databases">
        <title>Whole genome shotgun sequence of Actinoplanes deccanensis NBRC 13994.</title>
        <authorList>
            <person name="Komaki H."/>
            <person name="Tamura T."/>
        </authorList>
    </citation>
    <scope>NUCLEOTIDE SEQUENCE [LARGE SCALE GENOMIC DNA]</scope>
    <source>
        <strain evidence="2 3">NBRC 13994</strain>
    </source>
</reference>
<dbReference type="InterPro" id="IPR036390">
    <property type="entry name" value="WH_DNA-bd_sf"/>
</dbReference>
<dbReference type="Proteomes" id="UP000609879">
    <property type="component" value="Unassembled WGS sequence"/>
</dbReference>
<accession>A0ABQ3XXL6</accession>
<protein>
    <submittedName>
        <fullName evidence="2">ArsR family transcriptional regulator</fullName>
    </submittedName>
</protein>
<dbReference type="Pfam" id="PF12802">
    <property type="entry name" value="MarR_2"/>
    <property type="match status" value="1"/>
</dbReference>
<dbReference type="Gene3D" id="1.10.10.10">
    <property type="entry name" value="Winged helix-like DNA-binding domain superfamily/Winged helix DNA-binding domain"/>
    <property type="match status" value="1"/>
</dbReference>
<dbReference type="SUPFAM" id="SSF46785">
    <property type="entry name" value="Winged helix' DNA-binding domain"/>
    <property type="match status" value="1"/>
</dbReference>
<dbReference type="InterPro" id="IPR000835">
    <property type="entry name" value="HTH_MarR-typ"/>
</dbReference>
<dbReference type="SUPFAM" id="SSF81301">
    <property type="entry name" value="Nucleotidyltransferase"/>
    <property type="match status" value="1"/>
</dbReference>
<dbReference type="InterPro" id="IPR043519">
    <property type="entry name" value="NT_sf"/>
</dbReference>
<feature type="domain" description="HTH arsR-type" evidence="1">
    <location>
        <begin position="9"/>
        <end position="91"/>
    </location>
</feature>
<evidence type="ECO:0000313" key="2">
    <source>
        <dbReference type="EMBL" id="GID72482.1"/>
    </source>
</evidence>
<sequence>MQDVQARSRLLPLLRSPVLGELLAWIYLHPEQTYSVSELAHRLRVSQSTVSREADRLTEAGLVTQERRGNLRLLRADLDNVLARPLTELLALTYGPVAVLADVLTPITAVEAAYIYGSWAARHAGAPGPPPRDVDVLVIGDADDDDLADAARAAEHRLGREVNIHRVSPSRWRAATDDPFLASVRSRPLYPLIEQGRPA</sequence>
<proteinExistence type="predicted"/>
<evidence type="ECO:0000313" key="3">
    <source>
        <dbReference type="Proteomes" id="UP000609879"/>
    </source>
</evidence>
<organism evidence="2 3">
    <name type="scientific">Paractinoplanes deccanensis</name>
    <dbReference type="NCBI Taxonomy" id="113561"/>
    <lineage>
        <taxon>Bacteria</taxon>
        <taxon>Bacillati</taxon>
        <taxon>Actinomycetota</taxon>
        <taxon>Actinomycetes</taxon>
        <taxon>Micromonosporales</taxon>
        <taxon>Micromonosporaceae</taxon>
        <taxon>Paractinoplanes</taxon>
    </lineage>
</organism>